<evidence type="ECO:0000256" key="1">
    <source>
        <dbReference type="SAM" id="MobiDB-lite"/>
    </source>
</evidence>
<dbReference type="OMA" id="PINRPEG"/>
<dbReference type="STRING" id="1328760.A0A165GG23"/>
<feature type="compositionally biased region" description="Polar residues" evidence="1">
    <location>
        <begin position="59"/>
        <end position="79"/>
    </location>
</feature>
<organism evidence="2 3">
    <name type="scientific">Xylona heveae (strain CBS 132557 / TC161)</name>
    <dbReference type="NCBI Taxonomy" id="1328760"/>
    <lineage>
        <taxon>Eukaryota</taxon>
        <taxon>Fungi</taxon>
        <taxon>Dikarya</taxon>
        <taxon>Ascomycota</taxon>
        <taxon>Pezizomycotina</taxon>
        <taxon>Xylonomycetes</taxon>
        <taxon>Xylonales</taxon>
        <taxon>Xylonaceae</taxon>
        <taxon>Xylona</taxon>
    </lineage>
</organism>
<protein>
    <submittedName>
        <fullName evidence="2">Uncharacterized protein</fullName>
    </submittedName>
</protein>
<dbReference type="EMBL" id="KV407459">
    <property type="protein sequence ID" value="KZF22137.1"/>
    <property type="molecule type" value="Genomic_DNA"/>
</dbReference>
<reference evidence="2 3" key="1">
    <citation type="journal article" date="2016" name="Fungal Biol.">
        <title>The genome of Xylona heveae provides a window into fungal endophytism.</title>
        <authorList>
            <person name="Gazis R."/>
            <person name="Kuo A."/>
            <person name="Riley R."/>
            <person name="LaButti K."/>
            <person name="Lipzen A."/>
            <person name="Lin J."/>
            <person name="Amirebrahimi M."/>
            <person name="Hesse C.N."/>
            <person name="Spatafora J.W."/>
            <person name="Henrissat B."/>
            <person name="Hainaut M."/>
            <person name="Grigoriev I.V."/>
            <person name="Hibbett D.S."/>
        </authorList>
    </citation>
    <scope>NUCLEOTIDE SEQUENCE [LARGE SCALE GENOMIC DNA]</scope>
    <source>
        <strain evidence="2 3">TC161</strain>
    </source>
</reference>
<feature type="region of interest" description="Disordered" evidence="1">
    <location>
        <begin position="238"/>
        <end position="294"/>
    </location>
</feature>
<feature type="compositionally biased region" description="Low complexity" evidence="1">
    <location>
        <begin position="528"/>
        <end position="547"/>
    </location>
</feature>
<feature type="compositionally biased region" description="Polar residues" evidence="1">
    <location>
        <begin position="548"/>
        <end position="558"/>
    </location>
</feature>
<feature type="compositionally biased region" description="Polar residues" evidence="1">
    <location>
        <begin position="90"/>
        <end position="99"/>
    </location>
</feature>
<feature type="compositionally biased region" description="Polar residues" evidence="1">
    <location>
        <begin position="507"/>
        <end position="516"/>
    </location>
</feature>
<name>A0A165GG23_XYLHT</name>
<feature type="compositionally biased region" description="Basic and acidic residues" evidence="1">
    <location>
        <begin position="581"/>
        <end position="590"/>
    </location>
</feature>
<evidence type="ECO:0000313" key="2">
    <source>
        <dbReference type="EMBL" id="KZF22137.1"/>
    </source>
</evidence>
<accession>A0A165GG23</accession>
<feature type="compositionally biased region" description="Polar residues" evidence="1">
    <location>
        <begin position="276"/>
        <end position="290"/>
    </location>
</feature>
<dbReference type="InParanoid" id="A0A165GG23"/>
<proteinExistence type="predicted"/>
<feature type="compositionally biased region" description="Basic and acidic residues" evidence="1">
    <location>
        <begin position="111"/>
        <end position="130"/>
    </location>
</feature>
<sequence>MAAISQPAVVGVLPQRSRSRGGRSSWEYAVPLSYQNGRPLSTAEQSSDSVVPPYDNRSYKQPRTNNAKRISGHYQSYEMNPSGGGRDENSPTYARSNAYSGAYPLPQRQVHALDRKESDMSGRGSDRDSLLDLYGSSSRNRSAVSSTANFGGQDDVDHHLNMEFDPGSSHWIHRDKLAEIESRELKEAGIRLPAWHKRHYAKPVVQDELEQNAYEEDVLQRDPMYAEMDSYQNLQRNSMADTDDGHMEHGYYQPAGSSDDIHSAPQDIPKRPVKKTSYSRIPISKSSPAPLSQDYIERHTPLPRSRHGSGAWSGLADGNLVYNKPRGRSHSAATQVLLDDGGDDSAGGTQPLTTQASHPLPAKSTQTPQPSTIRPKPRTPSAPLSTGHRNDSIRQGTKGHMKRRSRSLATRDGPSSRPGTRGGESRPATAINRPEGEAPWIATMYKPDPRLPPDQQIIPTHAKRLHQEQLAREAAEAEQKEKQTATRGPKKNSQEKVATPQREMSEFQKTPQSSQPAGEPPADLPEKPAAVRPAPSRSASSTPGARPTTSASERNQYTVMPAIQRKITPPQVSTRQTTRLHPIDSPEPRKQKGGCGGCCIVM</sequence>
<feature type="compositionally biased region" description="Basic and acidic residues" evidence="1">
    <location>
        <begin position="465"/>
        <end position="484"/>
    </location>
</feature>
<feature type="compositionally biased region" description="Polar residues" evidence="1">
    <location>
        <begin position="570"/>
        <end position="579"/>
    </location>
</feature>
<evidence type="ECO:0000313" key="3">
    <source>
        <dbReference type="Proteomes" id="UP000076632"/>
    </source>
</evidence>
<feature type="region of interest" description="Disordered" evidence="1">
    <location>
        <begin position="1"/>
        <end position="130"/>
    </location>
</feature>
<feature type="compositionally biased region" description="Basic residues" evidence="1">
    <location>
        <begin position="397"/>
        <end position="406"/>
    </location>
</feature>
<feature type="compositionally biased region" description="Polar residues" evidence="1">
    <location>
        <begin position="33"/>
        <end position="49"/>
    </location>
</feature>
<feature type="region of interest" description="Disordered" evidence="1">
    <location>
        <begin position="337"/>
        <end position="597"/>
    </location>
</feature>
<feature type="compositionally biased region" description="Polar residues" evidence="1">
    <location>
        <begin position="350"/>
        <end position="372"/>
    </location>
</feature>
<dbReference type="OrthoDB" id="418495at2759"/>
<dbReference type="GeneID" id="28900309"/>
<keyword evidence="3" id="KW-1185">Reference proteome</keyword>
<dbReference type="AlphaFoldDB" id="A0A165GG23"/>
<gene>
    <name evidence="2" type="ORF">L228DRAFT_268627</name>
</gene>
<dbReference type="Proteomes" id="UP000076632">
    <property type="component" value="Unassembled WGS sequence"/>
</dbReference>
<dbReference type="RefSeq" id="XP_018187692.1">
    <property type="nucleotide sequence ID" value="XM_018335172.1"/>
</dbReference>